<accession>A0A2A2K0Z0</accession>
<name>A0A2A2K0Z0_9BILA</name>
<proteinExistence type="predicted"/>
<evidence type="ECO:0000313" key="2">
    <source>
        <dbReference type="Proteomes" id="UP000218231"/>
    </source>
</evidence>
<dbReference type="AlphaFoldDB" id="A0A2A2K0Z0"/>
<reference evidence="1 2" key="1">
    <citation type="journal article" date="2017" name="Curr. Biol.">
        <title>Genome architecture and evolution of a unichromosomal asexual nematode.</title>
        <authorList>
            <person name="Fradin H."/>
            <person name="Zegar C."/>
            <person name="Gutwein M."/>
            <person name="Lucas J."/>
            <person name="Kovtun M."/>
            <person name="Corcoran D."/>
            <person name="Baugh L.R."/>
            <person name="Kiontke K."/>
            <person name="Gunsalus K."/>
            <person name="Fitch D.H."/>
            <person name="Piano F."/>
        </authorList>
    </citation>
    <scope>NUCLEOTIDE SEQUENCE [LARGE SCALE GENOMIC DNA]</scope>
    <source>
        <strain evidence="1">PF1309</strain>
    </source>
</reference>
<evidence type="ECO:0000313" key="1">
    <source>
        <dbReference type="EMBL" id="PAV67574.1"/>
    </source>
</evidence>
<sequence length="533" mass="59929">MIDFTRIFSDMPGTPGRRQQMPRMISSTATPAPLASYNLSMMIGSTRLFIFAQTAPGLPLRALAISTSICSSSVLRRSRGLSASLLDHRRHRFARLRRGDQRVDDGRLLAGAVQRLLDRDDVRVCRRLLQEGEHHIKGFVRVVDDDVLRPDRRETIAAEFADALGKARHERQEFEVRPVLVDYHVEVADAEQVAAFGDDRIRPAQFVAQHVGQRIGHARFQLQPDHAAATAALDRIGEVADEILGLFIDLDIAVAQHAERRSTDQRVSGKQHIGEALEQRLDRHIARNLARQAYEARRAGGDHHQLAHRLAVRIANDVEHHRQPLVRDERKRVRRIERLGRQDREDLFAEMLFQPHRGLGVHLVAAQHMDARLVERGAQVAPHRLLARHQRIGLRGDRGELLCWRQTIGRAAIDVFQLLPLEASHAHHEEFVEVGARDRQEAQPLQQGMRSVARLFQHPPVERQPRQLAVEIAIVDLGDERIVVGVGQMGEMGWASHDQDIGSNGCGCVTIPAAVKTVRASGIDNRLRLSSTS</sequence>
<protein>
    <submittedName>
        <fullName evidence="1">Uncharacterized protein</fullName>
    </submittedName>
</protein>
<organism evidence="1 2">
    <name type="scientific">Diploscapter pachys</name>
    <dbReference type="NCBI Taxonomy" id="2018661"/>
    <lineage>
        <taxon>Eukaryota</taxon>
        <taxon>Metazoa</taxon>
        <taxon>Ecdysozoa</taxon>
        <taxon>Nematoda</taxon>
        <taxon>Chromadorea</taxon>
        <taxon>Rhabditida</taxon>
        <taxon>Rhabditina</taxon>
        <taxon>Rhabditomorpha</taxon>
        <taxon>Rhabditoidea</taxon>
        <taxon>Rhabditidae</taxon>
        <taxon>Diploscapter</taxon>
    </lineage>
</organism>
<keyword evidence="2" id="KW-1185">Reference proteome</keyword>
<dbReference type="Proteomes" id="UP000218231">
    <property type="component" value="Unassembled WGS sequence"/>
</dbReference>
<dbReference type="AntiFam" id="ANF00173">
    <property type="entry name" value="Shadow ORF (opposite ppk)"/>
</dbReference>
<comment type="caution">
    <text evidence="1">The sequence shown here is derived from an EMBL/GenBank/DDBJ whole genome shotgun (WGS) entry which is preliminary data.</text>
</comment>
<dbReference type="EMBL" id="LIAE01009907">
    <property type="protein sequence ID" value="PAV67574.1"/>
    <property type="molecule type" value="Genomic_DNA"/>
</dbReference>
<gene>
    <name evidence="1" type="ORF">WR25_22199</name>
</gene>